<name>A0ABX0JPF4_9PROT</name>
<keyword evidence="3" id="KW-1185">Reference proteome</keyword>
<keyword evidence="1" id="KW-0812">Transmembrane</keyword>
<proteinExistence type="predicted"/>
<feature type="transmembrane region" description="Helical" evidence="1">
    <location>
        <begin position="109"/>
        <end position="131"/>
    </location>
</feature>
<dbReference type="RefSeq" id="WP_173582752.1">
    <property type="nucleotide sequence ID" value="NZ_WOTB01000006.1"/>
</dbReference>
<dbReference type="InterPro" id="IPR021333">
    <property type="entry name" value="DUF2946"/>
</dbReference>
<accession>A0ABX0JPF4</accession>
<organism evidence="2 3">
    <name type="scientific">Acetobacter musti</name>
    <dbReference type="NCBI Taxonomy" id="864732"/>
    <lineage>
        <taxon>Bacteria</taxon>
        <taxon>Pseudomonadati</taxon>
        <taxon>Pseudomonadota</taxon>
        <taxon>Alphaproteobacteria</taxon>
        <taxon>Acetobacterales</taxon>
        <taxon>Acetobacteraceae</taxon>
        <taxon>Acetobacter</taxon>
    </lineage>
</organism>
<keyword evidence="1" id="KW-0472">Membrane</keyword>
<evidence type="ECO:0000313" key="2">
    <source>
        <dbReference type="EMBL" id="NHN84381.1"/>
    </source>
</evidence>
<gene>
    <name evidence="2" type="ORF">GOB93_06935</name>
</gene>
<reference evidence="2 3" key="1">
    <citation type="journal article" date="2020" name="Int. J. Syst. Evol. Microbiol.">
        <title>Novel acetic acid bacteria from cider fermentations: Acetobacter conturbans sp. nov. and Acetobacter fallax sp. nov.</title>
        <authorList>
            <person name="Sombolestani A.S."/>
            <person name="Cleenwerck I."/>
            <person name="Cnockaert M."/>
            <person name="Borremans W."/>
            <person name="Wieme A.D."/>
            <person name="De Vuyst L."/>
            <person name="Vandamme P."/>
        </authorList>
    </citation>
    <scope>NUCLEOTIDE SEQUENCE [LARGE SCALE GENOMIC DNA]</scope>
    <source>
        <strain evidence="2 3">LMG 30640</strain>
    </source>
</reference>
<evidence type="ECO:0000313" key="3">
    <source>
        <dbReference type="Proteomes" id="UP000635278"/>
    </source>
</evidence>
<sequence length="160" mass="16930">MTVPANPATRPRCGRWLIVALTLIGLLGQLSLQGLALPGDTPRATILRLTGIDISPEHGADAAGPAEHHRHMMMPAHGMSHHHMSGMAVSDGHGQTHHQHDAGCVLCPLLIICGVILTAAPFLPGVSSAFLSMRRIFAQPRGPPAFVRVLPPLRGPPCLI</sequence>
<keyword evidence="1" id="KW-1133">Transmembrane helix</keyword>
<evidence type="ECO:0000256" key="1">
    <source>
        <dbReference type="SAM" id="Phobius"/>
    </source>
</evidence>
<dbReference type="Pfam" id="PF11162">
    <property type="entry name" value="DUF2946"/>
    <property type="match status" value="1"/>
</dbReference>
<comment type="caution">
    <text evidence="2">The sequence shown here is derived from an EMBL/GenBank/DDBJ whole genome shotgun (WGS) entry which is preliminary data.</text>
</comment>
<dbReference type="EMBL" id="WOTB01000006">
    <property type="protein sequence ID" value="NHN84381.1"/>
    <property type="molecule type" value="Genomic_DNA"/>
</dbReference>
<dbReference type="Proteomes" id="UP000635278">
    <property type="component" value="Unassembled WGS sequence"/>
</dbReference>
<protein>
    <submittedName>
        <fullName evidence="2">DUF2946 domain-containing protein</fullName>
    </submittedName>
</protein>